<dbReference type="AlphaFoldDB" id="E6U8W1"/>
<keyword evidence="3" id="KW-1185">Reference proteome</keyword>
<name>E6U8W1_ETHHY</name>
<feature type="compositionally biased region" description="Basic and acidic residues" evidence="1">
    <location>
        <begin position="214"/>
        <end position="231"/>
    </location>
</feature>
<gene>
    <name evidence="2" type="ordered locus">Ethha_1661</name>
</gene>
<feature type="region of interest" description="Disordered" evidence="1">
    <location>
        <begin position="142"/>
        <end position="231"/>
    </location>
</feature>
<dbReference type="KEGG" id="eha:Ethha_1661"/>
<dbReference type="RefSeq" id="WP_013485551.1">
    <property type="nucleotide sequence ID" value="NC_014828.1"/>
</dbReference>
<proteinExistence type="predicted"/>
<organism evidence="2 3">
    <name type="scientific">Ethanoligenens harbinense (strain DSM 18485 / JCM 12961 / CGMCC 1.5033 / YUAN-3)</name>
    <dbReference type="NCBI Taxonomy" id="663278"/>
    <lineage>
        <taxon>Bacteria</taxon>
        <taxon>Bacillati</taxon>
        <taxon>Bacillota</taxon>
        <taxon>Clostridia</taxon>
        <taxon>Eubacteriales</taxon>
        <taxon>Oscillospiraceae</taxon>
        <taxon>Ethanoligenens</taxon>
    </lineage>
</organism>
<evidence type="ECO:0000313" key="3">
    <source>
        <dbReference type="Proteomes" id="UP000001551"/>
    </source>
</evidence>
<feature type="compositionally biased region" description="Basic and acidic residues" evidence="1">
    <location>
        <begin position="168"/>
        <end position="197"/>
    </location>
</feature>
<evidence type="ECO:0000313" key="2">
    <source>
        <dbReference type="EMBL" id="ADU27196.1"/>
    </source>
</evidence>
<dbReference type="EMBL" id="CP002400">
    <property type="protein sequence ID" value="ADU27196.1"/>
    <property type="molecule type" value="Genomic_DNA"/>
</dbReference>
<accession>E6U8W1</accession>
<dbReference type="HOGENOM" id="CLU_1198306_0_0_9"/>
<evidence type="ECO:0000256" key="1">
    <source>
        <dbReference type="SAM" id="MobiDB-lite"/>
    </source>
</evidence>
<reference evidence="2 3" key="1">
    <citation type="submission" date="2010-12" db="EMBL/GenBank/DDBJ databases">
        <title>Complete sequence of Ethanoligenens harbinense YUAN-3.</title>
        <authorList>
            <person name="Lucas S."/>
            <person name="Copeland A."/>
            <person name="Lapidus A."/>
            <person name="Cheng J.-F."/>
            <person name="Bruce D."/>
            <person name="Goodwin L."/>
            <person name="Pitluck S."/>
            <person name="Chertkov O."/>
            <person name="Misra M."/>
            <person name="Detter J.C."/>
            <person name="Han C."/>
            <person name="Tapia R."/>
            <person name="Land M."/>
            <person name="Hauser L."/>
            <person name="Jeffries C."/>
            <person name="Kyrpides N."/>
            <person name="Ivanova N."/>
            <person name="Mikhailova N."/>
            <person name="Wang A."/>
            <person name="Mouttaki H."/>
            <person name="He Z."/>
            <person name="Zhou J."/>
            <person name="Hemme C.L."/>
            <person name="Woyke T."/>
        </authorList>
    </citation>
    <scope>NUCLEOTIDE SEQUENCE [LARGE SCALE GENOMIC DNA]</scope>
    <source>
        <strain evidence="3">DSM 18485 / JCM 12961 / CGMCC 1.5033 / YUAN-3</strain>
    </source>
</reference>
<protein>
    <submittedName>
        <fullName evidence="2">Uncharacterized protein</fullName>
    </submittedName>
</protein>
<dbReference type="Proteomes" id="UP000001551">
    <property type="component" value="Chromosome"/>
</dbReference>
<sequence>MSRTLVGSCETPYRKTILLPASHYESELADAQTCVEHIFCKDLGGGVIAAYGSYAVFLLFTYKDFSGKPACFHQMIRQTFSLLFEDGVPDADAFEIQFTPQAAARPKGAHAIEWAVEITAAAGVSFYKETMPAETLIPAAAEKPEQDAPPPPDGETKATPAASLPAHAPEKNSPKPTEDHAPETPPDKDAEPKKPETGGRFWRIRPDASVSPEKLLEMEEAHRSTFMEEST</sequence>